<evidence type="ECO:0000313" key="3">
    <source>
        <dbReference type="Proteomes" id="UP001596445"/>
    </source>
</evidence>
<protein>
    <submittedName>
        <fullName evidence="2">Uncharacterized protein</fullName>
    </submittedName>
</protein>
<keyword evidence="3" id="KW-1185">Reference proteome</keyword>
<name>A0ABD5W6U8_9EURY</name>
<reference evidence="2 3" key="1">
    <citation type="journal article" date="2019" name="Int. J. Syst. Evol. Microbiol.">
        <title>The Global Catalogue of Microorganisms (GCM) 10K type strain sequencing project: providing services to taxonomists for standard genome sequencing and annotation.</title>
        <authorList>
            <consortium name="The Broad Institute Genomics Platform"/>
            <consortium name="The Broad Institute Genome Sequencing Center for Infectious Disease"/>
            <person name="Wu L."/>
            <person name="Ma J."/>
        </authorList>
    </citation>
    <scope>NUCLEOTIDE SEQUENCE [LARGE SCALE GENOMIC DNA]</scope>
    <source>
        <strain evidence="2 3">JCM 30072</strain>
    </source>
</reference>
<accession>A0ABD5W6U8</accession>
<dbReference type="AlphaFoldDB" id="A0ABD5W6U8"/>
<evidence type="ECO:0000313" key="2">
    <source>
        <dbReference type="EMBL" id="MFC7058447.1"/>
    </source>
</evidence>
<keyword evidence="1" id="KW-1133">Transmembrane helix</keyword>
<evidence type="ECO:0000256" key="1">
    <source>
        <dbReference type="SAM" id="Phobius"/>
    </source>
</evidence>
<feature type="transmembrane region" description="Helical" evidence="1">
    <location>
        <begin position="110"/>
        <end position="132"/>
    </location>
</feature>
<sequence length="226" mass="24934">MIHATLIATVRGFIQQSWCDLLSVYYANTPIWRWLKSGALLFLGIGVWAGGSAVHSVTGWRPVLYLMAYGFLLIIWGPFTHMVLVPLTIRLRRNAETKPGRVFSRNSGKINLAIFAMCIIVLATFAPGVMLLDFSPTTGGDTGPSVSGDLVCEDGETVSCEIIEPQGIDHVVVLSDDETIESVEGPPFEFTVAREDLMETRTGGQFIVEFRDADGNRLQRLVERVE</sequence>
<proteinExistence type="predicted"/>
<feature type="transmembrane region" description="Helical" evidence="1">
    <location>
        <begin position="63"/>
        <end position="89"/>
    </location>
</feature>
<comment type="caution">
    <text evidence="2">The sequence shown here is derived from an EMBL/GenBank/DDBJ whole genome shotgun (WGS) entry which is preliminary data.</text>
</comment>
<dbReference type="RefSeq" id="WP_267161144.1">
    <property type="nucleotide sequence ID" value="NZ_CP112972.1"/>
</dbReference>
<dbReference type="GeneID" id="76630440"/>
<dbReference type="EMBL" id="JBHSZI010000001">
    <property type="protein sequence ID" value="MFC7058447.1"/>
    <property type="molecule type" value="Genomic_DNA"/>
</dbReference>
<dbReference type="Proteomes" id="UP001596445">
    <property type="component" value="Unassembled WGS sequence"/>
</dbReference>
<feature type="transmembrane region" description="Helical" evidence="1">
    <location>
        <begin position="39"/>
        <end position="57"/>
    </location>
</feature>
<keyword evidence="1" id="KW-0812">Transmembrane</keyword>
<organism evidence="2 3">
    <name type="scientific">Halovenus salina</name>
    <dbReference type="NCBI Taxonomy" id="1510225"/>
    <lineage>
        <taxon>Archaea</taxon>
        <taxon>Methanobacteriati</taxon>
        <taxon>Methanobacteriota</taxon>
        <taxon>Stenosarchaea group</taxon>
        <taxon>Halobacteria</taxon>
        <taxon>Halobacteriales</taxon>
        <taxon>Haloarculaceae</taxon>
        <taxon>Halovenus</taxon>
    </lineage>
</organism>
<keyword evidence="1" id="KW-0472">Membrane</keyword>
<gene>
    <name evidence="2" type="ORF">ACFQQG_09985</name>
</gene>